<sequence length="82" mass="9139">MSARTTVRLFRSEAKQVRPTVEEELSGLGGEELLFGIGMTADLMDTSNPDESFGLPRLKADEMPLRFPQLAQLDQPAFREAK</sequence>
<dbReference type="Proteomes" id="UP000821845">
    <property type="component" value="Chromosome 6"/>
</dbReference>
<reference evidence="1" key="1">
    <citation type="submission" date="2020-05" db="EMBL/GenBank/DDBJ databases">
        <title>Large-scale comparative analyses of tick genomes elucidate their genetic diversity and vector capacities.</title>
        <authorList>
            <person name="Jia N."/>
            <person name="Wang J."/>
            <person name="Shi W."/>
            <person name="Du L."/>
            <person name="Sun Y."/>
            <person name="Zhan W."/>
            <person name="Jiang J."/>
            <person name="Wang Q."/>
            <person name="Zhang B."/>
            <person name="Ji P."/>
            <person name="Sakyi L.B."/>
            <person name="Cui X."/>
            <person name="Yuan T."/>
            <person name="Jiang B."/>
            <person name="Yang W."/>
            <person name="Lam T.T.-Y."/>
            <person name="Chang Q."/>
            <person name="Ding S."/>
            <person name="Wang X."/>
            <person name="Zhu J."/>
            <person name="Ruan X."/>
            <person name="Zhao L."/>
            <person name="Wei J."/>
            <person name="Que T."/>
            <person name="Du C."/>
            <person name="Cheng J."/>
            <person name="Dai P."/>
            <person name="Han X."/>
            <person name="Huang E."/>
            <person name="Gao Y."/>
            <person name="Liu J."/>
            <person name="Shao H."/>
            <person name="Ye R."/>
            <person name="Li L."/>
            <person name="Wei W."/>
            <person name="Wang X."/>
            <person name="Wang C."/>
            <person name="Yang T."/>
            <person name="Huo Q."/>
            <person name="Li W."/>
            <person name="Guo W."/>
            <person name="Chen H."/>
            <person name="Zhou L."/>
            <person name="Ni X."/>
            <person name="Tian J."/>
            <person name="Zhou Y."/>
            <person name="Sheng Y."/>
            <person name="Liu T."/>
            <person name="Pan Y."/>
            <person name="Xia L."/>
            <person name="Li J."/>
            <person name="Zhao F."/>
            <person name="Cao W."/>
        </authorList>
    </citation>
    <scope>NUCLEOTIDE SEQUENCE</scope>
    <source>
        <strain evidence="1">Hyas-2018</strain>
    </source>
</reference>
<evidence type="ECO:0000313" key="1">
    <source>
        <dbReference type="EMBL" id="KAH6929134.1"/>
    </source>
</evidence>
<comment type="caution">
    <text evidence="1">The sequence shown here is derived from an EMBL/GenBank/DDBJ whole genome shotgun (WGS) entry which is preliminary data.</text>
</comment>
<gene>
    <name evidence="1" type="ORF">HPB50_023844</name>
</gene>
<dbReference type="EMBL" id="CM023486">
    <property type="protein sequence ID" value="KAH6929134.1"/>
    <property type="molecule type" value="Genomic_DNA"/>
</dbReference>
<name>A0ACB7S5W8_HYAAI</name>
<evidence type="ECO:0000313" key="2">
    <source>
        <dbReference type="Proteomes" id="UP000821845"/>
    </source>
</evidence>
<organism evidence="1 2">
    <name type="scientific">Hyalomma asiaticum</name>
    <name type="common">Tick</name>
    <dbReference type="NCBI Taxonomy" id="266040"/>
    <lineage>
        <taxon>Eukaryota</taxon>
        <taxon>Metazoa</taxon>
        <taxon>Ecdysozoa</taxon>
        <taxon>Arthropoda</taxon>
        <taxon>Chelicerata</taxon>
        <taxon>Arachnida</taxon>
        <taxon>Acari</taxon>
        <taxon>Parasitiformes</taxon>
        <taxon>Ixodida</taxon>
        <taxon>Ixodoidea</taxon>
        <taxon>Ixodidae</taxon>
        <taxon>Hyalomminae</taxon>
        <taxon>Hyalomma</taxon>
    </lineage>
</organism>
<proteinExistence type="predicted"/>
<keyword evidence="2" id="KW-1185">Reference proteome</keyword>
<protein>
    <submittedName>
        <fullName evidence="1">Uncharacterized protein</fullName>
    </submittedName>
</protein>
<accession>A0ACB7S5W8</accession>